<gene>
    <name evidence="3" type="ORF">IV64_GL002179</name>
</gene>
<feature type="domain" description="Amidohydrolase-related" evidence="2">
    <location>
        <begin position="7"/>
        <end position="165"/>
    </location>
</feature>
<dbReference type="Pfam" id="PF04909">
    <property type="entry name" value="Amidohydro_2"/>
    <property type="match status" value="1"/>
</dbReference>
<dbReference type="GO" id="GO:0016831">
    <property type="term" value="F:carboxy-lyase activity"/>
    <property type="evidence" value="ECO:0007669"/>
    <property type="project" value="InterPro"/>
</dbReference>
<comment type="caution">
    <text evidence="3">The sequence shown here is derived from an EMBL/GenBank/DDBJ whole genome shotgun (WGS) entry which is preliminary data.</text>
</comment>
<evidence type="ECO:0000259" key="2">
    <source>
        <dbReference type="Pfam" id="PF04909"/>
    </source>
</evidence>
<dbReference type="GO" id="GO:0019748">
    <property type="term" value="P:secondary metabolic process"/>
    <property type="evidence" value="ECO:0007669"/>
    <property type="project" value="TreeGrafter"/>
</dbReference>
<protein>
    <submittedName>
        <fullName evidence="3">Putative aminocarboxymuconate-semialdehyde decarboxylase</fullName>
    </submittedName>
</protein>
<dbReference type="AlphaFoldDB" id="A0A0R2MH52"/>
<evidence type="ECO:0000256" key="1">
    <source>
        <dbReference type="ARBA" id="ARBA00023239"/>
    </source>
</evidence>
<accession>A0A0R2MH52</accession>
<dbReference type="SUPFAM" id="SSF51556">
    <property type="entry name" value="Metallo-dependent hydrolases"/>
    <property type="match status" value="1"/>
</dbReference>
<evidence type="ECO:0000313" key="3">
    <source>
        <dbReference type="EMBL" id="KRO11788.1"/>
    </source>
</evidence>
<organism evidence="3 4">
    <name type="scientific">Lactiplantibacillus xiangfangensis</name>
    <dbReference type="NCBI Taxonomy" id="942150"/>
    <lineage>
        <taxon>Bacteria</taxon>
        <taxon>Bacillati</taxon>
        <taxon>Bacillota</taxon>
        <taxon>Bacilli</taxon>
        <taxon>Lactobacillales</taxon>
        <taxon>Lactobacillaceae</taxon>
        <taxon>Lactiplantibacillus</taxon>
    </lineage>
</organism>
<evidence type="ECO:0000313" key="4">
    <source>
        <dbReference type="Proteomes" id="UP000051783"/>
    </source>
</evidence>
<sequence length="171" mass="18734">MRTPEFDGVFKTAAELGLPIWLHPVFDDRKPDNNIVFSWEYELTQAMRELVVGGVFQRYPDLKIIVHHAGAMVPFFAGRINAIMTPGQSADFHKFYVDTAILGNTAALNLTVDYFGTDHVLFGTDAPFGILPVGASSKIAIAIEHLPLSTAEKAQILFSNANQLLALSSNS</sequence>
<proteinExistence type="predicted"/>
<dbReference type="GO" id="GO:0016787">
    <property type="term" value="F:hydrolase activity"/>
    <property type="evidence" value="ECO:0007669"/>
    <property type="project" value="InterPro"/>
</dbReference>
<dbReference type="EMBL" id="JQCL01000051">
    <property type="protein sequence ID" value="KRO11788.1"/>
    <property type="molecule type" value="Genomic_DNA"/>
</dbReference>
<dbReference type="GO" id="GO:0005737">
    <property type="term" value="C:cytoplasm"/>
    <property type="evidence" value="ECO:0007669"/>
    <property type="project" value="TreeGrafter"/>
</dbReference>
<dbReference type="Gene3D" id="3.20.20.140">
    <property type="entry name" value="Metal-dependent hydrolases"/>
    <property type="match status" value="1"/>
</dbReference>
<dbReference type="InterPro" id="IPR032465">
    <property type="entry name" value="ACMSD"/>
</dbReference>
<dbReference type="PATRIC" id="fig|942150.3.peg.2276"/>
<dbReference type="PANTHER" id="PTHR21240">
    <property type="entry name" value="2-AMINO-3-CARBOXYLMUCONATE-6-SEMIALDEHYDE DECARBOXYLASE"/>
    <property type="match status" value="1"/>
</dbReference>
<name>A0A0R2MH52_9LACO</name>
<dbReference type="InterPro" id="IPR032466">
    <property type="entry name" value="Metal_Hydrolase"/>
</dbReference>
<keyword evidence="4" id="KW-1185">Reference proteome</keyword>
<dbReference type="PANTHER" id="PTHR21240:SF28">
    <property type="entry name" value="ISO-OROTATE DECARBOXYLASE (EUROFUNG)"/>
    <property type="match status" value="1"/>
</dbReference>
<dbReference type="InterPro" id="IPR006680">
    <property type="entry name" value="Amidohydro-rel"/>
</dbReference>
<dbReference type="STRING" id="942150.IV64_GL002179"/>
<reference evidence="3 4" key="1">
    <citation type="journal article" date="2015" name="Genome Announc.">
        <title>Expanding the biotechnology potential of lactobacilli through comparative genomics of 213 strains and associated genera.</title>
        <authorList>
            <person name="Sun Z."/>
            <person name="Harris H.M."/>
            <person name="McCann A."/>
            <person name="Guo C."/>
            <person name="Argimon S."/>
            <person name="Zhang W."/>
            <person name="Yang X."/>
            <person name="Jeffery I.B."/>
            <person name="Cooney J.C."/>
            <person name="Kagawa T.F."/>
            <person name="Liu W."/>
            <person name="Song Y."/>
            <person name="Salvetti E."/>
            <person name="Wrobel A."/>
            <person name="Rasinkangas P."/>
            <person name="Parkhill J."/>
            <person name="Rea M.C."/>
            <person name="O'Sullivan O."/>
            <person name="Ritari J."/>
            <person name="Douillard F.P."/>
            <person name="Paul Ross R."/>
            <person name="Yang R."/>
            <person name="Briner A.E."/>
            <person name="Felis G.E."/>
            <person name="de Vos W.M."/>
            <person name="Barrangou R."/>
            <person name="Klaenhammer T.R."/>
            <person name="Caufield P.W."/>
            <person name="Cui Y."/>
            <person name="Zhang H."/>
            <person name="O'Toole P.W."/>
        </authorList>
    </citation>
    <scope>NUCLEOTIDE SEQUENCE [LARGE SCALE GENOMIC DNA]</scope>
    <source>
        <strain evidence="3 4">LMG 26013</strain>
    </source>
</reference>
<dbReference type="Proteomes" id="UP000051783">
    <property type="component" value="Unassembled WGS sequence"/>
</dbReference>
<keyword evidence="1" id="KW-0456">Lyase</keyword>